<dbReference type="EMBL" id="MZGX01000022">
    <property type="protein sequence ID" value="OPX42974.1"/>
    <property type="molecule type" value="Genomic_DNA"/>
</dbReference>
<dbReference type="Pfam" id="PF08241">
    <property type="entry name" value="Methyltransf_11"/>
    <property type="match status" value="1"/>
</dbReference>
<dbReference type="PANTHER" id="PTHR43591:SF110">
    <property type="entry name" value="RHODANESE DOMAIN-CONTAINING PROTEIN"/>
    <property type="match status" value="1"/>
</dbReference>
<dbReference type="EC" id="2.1.1.164" evidence="2"/>
<sequence length="194" mass="21822">MGLLQNLIEQSRLPDGFIGRLMLKIMNNAHKGLTLWGISKLKSGKNVLDVSCGGGSAIRLLAESGKFEHVYGIDLSPEAVALSTQYNQRLINRGIVTIEKASVLELPFENAFFDAIVTFQSHYHWPHILQAVREIHNKLTPGGQFVLVAEKYKIEYHMKEYNTAKLTKDLLRDSGFRIVQLFENSKHICALGTK</sequence>
<dbReference type="AlphaFoldDB" id="A0A1V4SGQ0"/>
<protein>
    <submittedName>
        <fullName evidence="2">Demethylrebeccamycin-D-glucose O-methyltransferase</fullName>
        <ecNumber evidence="2">2.1.1.164</ecNumber>
    </submittedName>
</protein>
<feature type="domain" description="Methyltransferase type 11" evidence="1">
    <location>
        <begin position="48"/>
        <end position="147"/>
    </location>
</feature>
<accession>A0A1V4SGQ0</accession>
<keyword evidence="3" id="KW-1185">Reference proteome</keyword>
<dbReference type="OrthoDB" id="9772751at2"/>
<dbReference type="GO" id="GO:0102082">
    <property type="term" value="F:demethylrebeccamycin--D-glucose O-methyltransferase activity"/>
    <property type="evidence" value="ECO:0007669"/>
    <property type="project" value="UniProtKB-EC"/>
</dbReference>
<dbReference type="SUPFAM" id="SSF53335">
    <property type="entry name" value="S-adenosyl-L-methionine-dependent methyltransferases"/>
    <property type="match status" value="1"/>
</dbReference>
<proteinExistence type="predicted"/>
<dbReference type="Proteomes" id="UP000191554">
    <property type="component" value="Unassembled WGS sequence"/>
</dbReference>
<dbReference type="GO" id="GO:0032259">
    <property type="term" value="P:methylation"/>
    <property type="evidence" value="ECO:0007669"/>
    <property type="project" value="UniProtKB-KW"/>
</dbReference>
<dbReference type="CDD" id="cd02440">
    <property type="entry name" value="AdoMet_MTases"/>
    <property type="match status" value="1"/>
</dbReference>
<evidence type="ECO:0000313" key="3">
    <source>
        <dbReference type="Proteomes" id="UP000191554"/>
    </source>
</evidence>
<evidence type="ECO:0000313" key="2">
    <source>
        <dbReference type="EMBL" id="OPX42974.1"/>
    </source>
</evidence>
<dbReference type="STRING" id="48256.CLHUN_31180"/>
<dbReference type="PANTHER" id="PTHR43591">
    <property type="entry name" value="METHYLTRANSFERASE"/>
    <property type="match status" value="1"/>
</dbReference>
<dbReference type="InterPro" id="IPR013216">
    <property type="entry name" value="Methyltransf_11"/>
</dbReference>
<name>A0A1V4SGQ0_RUMHU</name>
<gene>
    <name evidence="2" type="primary">rebM_2</name>
    <name evidence="2" type="ORF">CLHUN_31180</name>
</gene>
<organism evidence="2 3">
    <name type="scientific">Ruminiclostridium hungatei</name>
    <name type="common">Clostridium hungatei</name>
    <dbReference type="NCBI Taxonomy" id="48256"/>
    <lineage>
        <taxon>Bacteria</taxon>
        <taxon>Bacillati</taxon>
        <taxon>Bacillota</taxon>
        <taxon>Clostridia</taxon>
        <taxon>Eubacteriales</taxon>
        <taxon>Oscillospiraceae</taxon>
        <taxon>Ruminiclostridium</taxon>
    </lineage>
</organism>
<dbReference type="GO" id="GO:0008757">
    <property type="term" value="F:S-adenosylmethionine-dependent methyltransferase activity"/>
    <property type="evidence" value="ECO:0007669"/>
    <property type="project" value="InterPro"/>
</dbReference>
<reference evidence="2 3" key="1">
    <citation type="submission" date="2017-03" db="EMBL/GenBank/DDBJ databases">
        <title>Genome sequence of Clostridium hungatei DSM 14427.</title>
        <authorList>
            <person name="Poehlein A."/>
            <person name="Daniel R."/>
        </authorList>
    </citation>
    <scope>NUCLEOTIDE SEQUENCE [LARGE SCALE GENOMIC DNA]</scope>
    <source>
        <strain evidence="2 3">DSM 14427</strain>
    </source>
</reference>
<comment type="caution">
    <text evidence="2">The sequence shown here is derived from an EMBL/GenBank/DDBJ whole genome shotgun (WGS) entry which is preliminary data.</text>
</comment>
<dbReference type="RefSeq" id="WP_080065556.1">
    <property type="nucleotide sequence ID" value="NZ_MZGX01000022.1"/>
</dbReference>
<dbReference type="InterPro" id="IPR029063">
    <property type="entry name" value="SAM-dependent_MTases_sf"/>
</dbReference>
<keyword evidence="2" id="KW-0808">Transferase</keyword>
<dbReference type="Gene3D" id="3.40.50.150">
    <property type="entry name" value="Vaccinia Virus protein VP39"/>
    <property type="match status" value="1"/>
</dbReference>
<keyword evidence="2" id="KW-0489">Methyltransferase</keyword>
<evidence type="ECO:0000259" key="1">
    <source>
        <dbReference type="Pfam" id="PF08241"/>
    </source>
</evidence>